<evidence type="ECO:0000313" key="2">
    <source>
        <dbReference type="Proteomes" id="UP000249829"/>
    </source>
</evidence>
<evidence type="ECO:0000313" key="1">
    <source>
        <dbReference type="EMBL" id="PYI21214.1"/>
    </source>
</evidence>
<organism evidence="1 2">
    <name type="scientific">Aspergillus violaceofuscus (strain CBS 115571)</name>
    <dbReference type="NCBI Taxonomy" id="1450538"/>
    <lineage>
        <taxon>Eukaryota</taxon>
        <taxon>Fungi</taxon>
        <taxon>Dikarya</taxon>
        <taxon>Ascomycota</taxon>
        <taxon>Pezizomycotina</taxon>
        <taxon>Eurotiomycetes</taxon>
        <taxon>Eurotiomycetidae</taxon>
        <taxon>Eurotiales</taxon>
        <taxon>Aspergillaceae</taxon>
        <taxon>Aspergillus</taxon>
    </lineage>
</organism>
<dbReference type="AlphaFoldDB" id="A0A2V5HH96"/>
<proteinExistence type="predicted"/>
<dbReference type="EMBL" id="KZ825118">
    <property type="protein sequence ID" value="PYI21214.1"/>
    <property type="molecule type" value="Genomic_DNA"/>
</dbReference>
<sequence length="92" mass="10143">MGWLGRGETERAVSPSFSALPLILAVMPIHSHASINPSHSVQSYLMSHWEVIRISPIARTSPSPTEHHVISPIERCPAVPTRRTGFRPPASR</sequence>
<dbReference type="Proteomes" id="UP000249829">
    <property type="component" value="Unassembled WGS sequence"/>
</dbReference>
<keyword evidence="2" id="KW-1185">Reference proteome</keyword>
<gene>
    <name evidence="1" type="ORF">BO99DRAFT_80376</name>
</gene>
<reference evidence="1 2" key="1">
    <citation type="submission" date="2018-02" db="EMBL/GenBank/DDBJ databases">
        <title>The genomes of Aspergillus section Nigri reveals drivers in fungal speciation.</title>
        <authorList>
            <consortium name="DOE Joint Genome Institute"/>
            <person name="Vesth T.C."/>
            <person name="Nybo J."/>
            <person name="Theobald S."/>
            <person name="Brandl J."/>
            <person name="Frisvad J.C."/>
            <person name="Nielsen K.F."/>
            <person name="Lyhne E.K."/>
            <person name="Kogle M.E."/>
            <person name="Kuo A."/>
            <person name="Riley R."/>
            <person name="Clum A."/>
            <person name="Nolan M."/>
            <person name="Lipzen A."/>
            <person name="Salamov A."/>
            <person name="Henrissat B."/>
            <person name="Wiebenga A."/>
            <person name="De vries R.P."/>
            <person name="Grigoriev I.V."/>
            <person name="Mortensen U.H."/>
            <person name="Andersen M.R."/>
            <person name="Baker S.E."/>
        </authorList>
    </citation>
    <scope>NUCLEOTIDE SEQUENCE [LARGE SCALE GENOMIC DNA]</scope>
    <source>
        <strain evidence="1 2">CBS 115571</strain>
    </source>
</reference>
<protein>
    <submittedName>
        <fullName evidence="1">Uncharacterized protein</fullName>
    </submittedName>
</protein>
<name>A0A2V5HH96_ASPV1</name>
<accession>A0A2V5HH96</accession>